<evidence type="ECO:0000313" key="1">
    <source>
        <dbReference type="EMBL" id="KAI8016749.1"/>
    </source>
</evidence>
<reference evidence="1 2" key="1">
    <citation type="journal article" date="2022" name="Plant J.">
        <title>Chromosome-level genome of Camellia lanceoleosa provides a valuable resource for understanding genome evolution and self-incompatibility.</title>
        <authorList>
            <person name="Gong W."/>
            <person name="Xiao S."/>
            <person name="Wang L."/>
            <person name="Liao Z."/>
            <person name="Chang Y."/>
            <person name="Mo W."/>
            <person name="Hu G."/>
            <person name="Li W."/>
            <person name="Zhao G."/>
            <person name="Zhu H."/>
            <person name="Hu X."/>
            <person name="Ji K."/>
            <person name="Xiang X."/>
            <person name="Song Q."/>
            <person name="Yuan D."/>
            <person name="Jin S."/>
            <person name="Zhang L."/>
        </authorList>
    </citation>
    <scope>NUCLEOTIDE SEQUENCE [LARGE SCALE GENOMIC DNA]</scope>
    <source>
        <strain evidence="1">SQ_2022a</strain>
    </source>
</reference>
<sequence>MEITSQKWAKDIVHLVIPIPALAKSRCTRLKSAGAVLVAKLVTGSLAYDDIWFGAEQGTRGILRNIPRFICWACCLHLSRYGSVHGGSETAGSITYLLLVVV</sequence>
<keyword evidence="2" id="KW-1185">Reference proteome</keyword>
<accession>A0ACC0HVI7</accession>
<name>A0ACC0HVI7_9ERIC</name>
<proteinExistence type="predicted"/>
<evidence type="ECO:0000313" key="2">
    <source>
        <dbReference type="Proteomes" id="UP001060215"/>
    </source>
</evidence>
<comment type="caution">
    <text evidence="1">The sequence shown here is derived from an EMBL/GenBank/DDBJ whole genome shotgun (WGS) entry which is preliminary data.</text>
</comment>
<gene>
    <name evidence="1" type="ORF">LOK49_LG05G01221</name>
</gene>
<dbReference type="EMBL" id="CM045761">
    <property type="protein sequence ID" value="KAI8016749.1"/>
    <property type="molecule type" value="Genomic_DNA"/>
</dbReference>
<dbReference type="Proteomes" id="UP001060215">
    <property type="component" value="Chromosome 4"/>
</dbReference>
<organism evidence="1 2">
    <name type="scientific">Camellia lanceoleosa</name>
    <dbReference type="NCBI Taxonomy" id="1840588"/>
    <lineage>
        <taxon>Eukaryota</taxon>
        <taxon>Viridiplantae</taxon>
        <taxon>Streptophyta</taxon>
        <taxon>Embryophyta</taxon>
        <taxon>Tracheophyta</taxon>
        <taxon>Spermatophyta</taxon>
        <taxon>Magnoliopsida</taxon>
        <taxon>eudicotyledons</taxon>
        <taxon>Gunneridae</taxon>
        <taxon>Pentapetalae</taxon>
        <taxon>asterids</taxon>
        <taxon>Ericales</taxon>
        <taxon>Theaceae</taxon>
        <taxon>Camellia</taxon>
    </lineage>
</organism>
<protein>
    <submittedName>
        <fullName evidence="1">Uncharacterized protein</fullName>
    </submittedName>
</protein>